<dbReference type="AlphaFoldDB" id="A0A0V1BCE7"/>
<proteinExistence type="predicted"/>
<reference evidence="1 2" key="1">
    <citation type="submission" date="2015-01" db="EMBL/GenBank/DDBJ databases">
        <title>Evolution of Trichinella species and genotypes.</title>
        <authorList>
            <person name="Korhonen P.K."/>
            <person name="Edoardo P."/>
            <person name="Giuseppe L.R."/>
            <person name="Gasser R.B."/>
        </authorList>
    </citation>
    <scope>NUCLEOTIDE SEQUENCE [LARGE SCALE GENOMIC DNA]</scope>
    <source>
        <strain evidence="1">ISS3</strain>
    </source>
</reference>
<sequence length="48" mass="5173">MDRVIMTAINALTLKFSHGKVGKPFKGSAFVAASGKLNLFIKFSFLLG</sequence>
<evidence type="ECO:0000313" key="2">
    <source>
        <dbReference type="Proteomes" id="UP000054776"/>
    </source>
</evidence>
<name>A0A0V1BCE7_TRISP</name>
<dbReference type="Proteomes" id="UP000054776">
    <property type="component" value="Unassembled WGS sequence"/>
</dbReference>
<comment type="caution">
    <text evidence="1">The sequence shown here is derived from an EMBL/GenBank/DDBJ whole genome shotgun (WGS) entry which is preliminary data.</text>
</comment>
<dbReference type="InParanoid" id="A0A0V1BCE7"/>
<dbReference type="OrthoDB" id="10431388at2759"/>
<gene>
    <name evidence="1" type="ORF">T01_1488</name>
</gene>
<dbReference type="EMBL" id="JYDH01000062">
    <property type="protein sequence ID" value="KRY34724.1"/>
    <property type="molecule type" value="Genomic_DNA"/>
</dbReference>
<accession>A0A0V1BCE7</accession>
<evidence type="ECO:0000313" key="1">
    <source>
        <dbReference type="EMBL" id="KRY34724.1"/>
    </source>
</evidence>
<keyword evidence="2" id="KW-1185">Reference proteome</keyword>
<protein>
    <submittedName>
        <fullName evidence="1">Uncharacterized protein</fullName>
    </submittedName>
</protein>
<organism evidence="1 2">
    <name type="scientific">Trichinella spiralis</name>
    <name type="common">Trichina worm</name>
    <dbReference type="NCBI Taxonomy" id="6334"/>
    <lineage>
        <taxon>Eukaryota</taxon>
        <taxon>Metazoa</taxon>
        <taxon>Ecdysozoa</taxon>
        <taxon>Nematoda</taxon>
        <taxon>Enoplea</taxon>
        <taxon>Dorylaimia</taxon>
        <taxon>Trichinellida</taxon>
        <taxon>Trichinellidae</taxon>
        <taxon>Trichinella</taxon>
    </lineage>
</organism>